<dbReference type="GO" id="GO:0050661">
    <property type="term" value="F:NADP binding"/>
    <property type="evidence" value="ECO:0007669"/>
    <property type="project" value="UniProtKB-UniRule"/>
</dbReference>
<dbReference type="NCBIfam" id="NF011456">
    <property type="entry name" value="PRK14874.1"/>
    <property type="match status" value="1"/>
</dbReference>
<dbReference type="Gene3D" id="3.40.50.720">
    <property type="entry name" value="NAD(P)-binding Rossmann-like Domain"/>
    <property type="match status" value="1"/>
</dbReference>
<evidence type="ECO:0000256" key="10">
    <source>
        <dbReference type="ARBA" id="ARBA00022915"/>
    </source>
</evidence>
<reference evidence="18" key="1">
    <citation type="journal article" date="2021" name="PeerJ">
        <title>Extensive microbial diversity within the chicken gut microbiome revealed by metagenomics and culture.</title>
        <authorList>
            <person name="Gilroy R."/>
            <person name="Ravi A."/>
            <person name="Getino M."/>
            <person name="Pursley I."/>
            <person name="Horton D.L."/>
            <person name="Alikhan N.F."/>
            <person name="Baker D."/>
            <person name="Gharbi K."/>
            <person name="Hall N."/>
            <person name="Watson M."/>
            <person name="Adriaenssens E.M."/>
            <person name="Foster-Nyarko E."/>
            <person name="Jarju S."/>
            <person name="Secka A."/>
            <person name="Antonio M."/>
            <person name="Oren A."/>
            <person name="Chaudhuri R.R."/>
            <person name="La Ragione R."/>
            <person name="Hildebrand F."/>
            <person name="Pallen M.J."/>
        </authorList>
    </citation>
    <scope>NUCLEOTIDE SEQUENCE</scope>
    <source>
        <strain evidence="18">ChiSxjej5B17-1746</strain>
    </source>
</reference>
<keyword evidence="10 15" id="KW-0220">Diaminopimelate biosynthesis</keyword>
<dbReference type="SUPFAM" id="SSF55347">
    <property type="entry name" value="Glyceraldehyde-3-phosphate dehydrogenase-like, C-terminal domain"/>
    <property type="match status" value="1"/>
</dbReference>
<dbReference type="GO" id="GO:0051287">
    <property type="term" value="F:NAD binding"/>
    <property type="evidence" value="ECO:0007669"/>
    <property type="project" value="InterPro"/>
</dbReference>
<evidence type="ECO:0000256" key="16">
    <source>
        <dbReference type="PIRSR" id="PIRSR000148-1"/>
    </source>
</evidence>
<comment type="pathway">
    <text evidence="2 15">Amino-acid biosynthesis; L-lysine biosynthesis via DAP pathway; (S)-tetrahydrodipicolinate from L-aspartate: step 2/4.</text>
</comment>
<feature type="binding site" evidence="15">
    <location>
        <begin position="161"/>
        <end position="162"/>
    </location>
    <ligand>
        <name>NADP(+)</name>
        <dbReference type="ChEBI" id="CHEBI:58349"/>
    </ligand>
</feature>
<feature type="binding site" evidence="15">
    <location>
        <position position="102"/>
    </location>
    <ligand>
        <name>phosphate</name>
        <dbReference type="ChEBI" id="CHEBI:43474"/>
    </ligand>
</feature>
<comment type="pathway">
    <text evidence="1 15">Amino-acid biosynthesis; L-methionine biosynthesis via de novo pathway; L-homoserine from L-aspartate: step 2/3.</text>
</comment>
<dbReference type="SMART" id="SM00859">
    <property type="entry name" value="Semialdhyde_dh"/>
    <property type="match status" value="1"/>
</dbReference>
<feature type="active site" description="Proton acceptor" evidence="15 16">
    <location>
        <position position="244"/>
    </location>
</feature>
<dbReference type="GO" id="GO:0046983">
    <property type="term" value="F:protein dimerization activity"/>
    <property type="evidence" value="ECO:0007669"/>
    <property type="project" value="InterPro"/>
</dbReference>
<keyword evidence="9 15" id="KW-0521">NADP</keyword>
<comment type="function">
    <text evidence="15">Catalyzes the NADPH-dependent formation of L-aspartate-semialdehyde (L-ASA) by the reductive dephosphorylation of L-aspartyl-4-phosphate.</text>
</comment>
<feature type="domain" description="Semialdehyde dehydrogenase NAD-binding" evidence="17">
    <location>
        <begin position="7"/>
        <end position="122"/>
    </location>
</feature>
<name>A0A9D1R0C2_9BACT</name>
<dbReference type="InterPro" id="IPR012280">
    <property type="entry name" value="Semialdhyde_DH_dimer_dom"/>
</dbReference>
<feature type="binding site" evidence="15">
    <location>
        <position position="158"/>
    </location>
    <ligand>
        <name>substrate</name>
    </ligand>
</feature>
<evidence type="ECO:0000256" key="13">
    <source>
        <dbReference type="ARBA" id="ARBA00023167"/>
    </source>
</evidence>
<keyword evidence="13 15" id="KW-0486">Methionine biosynthesis</keyword>
<comment type="pathway">
    <text evidence="3 15">Amino-acid biosynthesis; L-threonine biosynthesis; L-threonine from L-aspartate: step 2/5.</text>
</comment>
<feature type="binding site" evidence="15">
    <location>
        <position position="317"/>
    </location>
    <ligand>
        <name>NADP(+)</name>
        <dbReference type="ChEBI" id="CHEBI:58349"/>
    </ligand>
</feature>
<dbReference type="GO" id="GO:0009097">
    <property type="term" value="P:isoleucine biosynthetic process"/>
    <property type="evidence" value="ECO:0007669"/>
    <property type="project" value="UniProtKB-UniRule"/>
</dbReference>
<evidence type="ECO:0000256" key="2">
    <source>
        <dbReference type="ARBA" id="ARBA00005076"/>
    </source>
</evidence>
<reference evidence="18" key="2">
    <citation type="submission" date="2021-04" db="EMBL/GenBank/DDBJ databases">
        <authorList>
            <person name="Gilroy R."/>
        </authorList>
    </citation>
    <scope>NUCLEOTIDE SEQUENCE</scope>
    <source>
        <strain evidence="18">ChiSxjej5B17-1746</strain>
    </source>
</reference>
<dbReference type="GO" id="GO:0019877">
    <property type="term" value="P:diaminopimelate biosynthetic process"/>
    <property type="evidence" value="ECO:0007669"/>
    <property type="project" value="UniProtKB-UniRule"/>
</dbReference>
<evidence type="ECO:0000256" key="8">
    <source>
        <dbReference type="ARBA" id="ARBA00022697"/>
    </source>
</evidence>
<dbReference type="PANTHER" id="PTHR46278">
    <property type="entry name" value="DEHYDROGENASE, PUTATIVE-RELATED"/>
    <property type="match status" value="1"/>
</dbReference>
<dbReference type="InterPro" id="IPR000534">
    <property type="entry name" value="Semialdehyde_DH_NAD-bd"/>
</dbReference>
<comment type="similarity">
    <text evidence="4 15">Belongs to the aspartate-semialdehyde dehydrogenase family.</text>
</comment>
<comment type="catalytic activity">
    <reaction evidence="14 15">
        <text>L-aspartate 4-semialdehyde + phosphate + NADP(+) = 4-phospho-L-aspartate + NADPH + H(+)</text>
        <dbReference type="Rhea" id="RHEA:24284"/>
        <dbReference type="ChEBI" id="CHEBI:15378"/>
        <dbReference type="ChEBI" id="CHEBI:43474"/>
        <dbReference type="ChEBI" id="CHEBI:57535"/>
        <dbReference type="ChEBI" id="CHEBI:57783"/>
        <dbReference type="ChEBI" id="CHEBI:58349"/>
        <dbReference type="ChEBI" id="CHEBI:537519"/>
        <dbReference type="EC" id="1.2.1.11"/>
    </reaction>
</comment>
<evidence type="ECO:0000259" key="17">
    <source>
        <dbReference type="SMART" id="SM00859"/>
    </source>
</evidence>
<dbReference type="SUPFAM" id="SSF51735">
    <property type="entry name" value="NAD(P)-binding Rossmann-fold domains"/>
    <property type="match status" value="1"/>
</dbReference>
<dbReference type="GO" id="GO:0004073">
    <property type="term" value="F:aspartate-semialdehyde dehydrogenase activity"/>
    <property type="evidence" value="ECO:0007669"/>
    <property type="project" value="UniProtKB-UniRule"/>
</dbReference>
<evidence type="ECO:0000256" key="14">
    <source>
        <dbReference type="ARBA" id="ARBA00047891"/>
    </source>
</evidence>
<dbReference type="EC" id="1.2.1.11" evidence="6 15"/>
<feature type="binding site" evidence="15">
    <location>
        <begin position="42"/>
        <end position="43"/>
    </location>
    <ligand>
        <name>NADP(+)</name>
        <dbReference type="ChEBI" id="CHEBI:58349"/>
    </ligand>
</feature>
<evidence type="ECO:0000256" key="15">
    <source>
        <dbReference type="HAMAP-Rule" id="MF_02121"/>
    </source>
</evidence>
<dbReference type="InterPro" id="IPR012080">
    <property type="entry name" value="Asp_semialdehyde_DH"/>
</dbReference>
<evidence type="ECO:0000256" key="6">
    <source>
        <dbReference type="ARBA" id="ARBA00013120"/>
    </source>
</evidence>
<dbReference type="GO" id="GO:0071266">
    <property type="term" value="P:'de novo' L-methionine biosynthetic process"/>
    <property type="evidence" value="ECO:0007669"/>
    <property type="project" value="UniProtKB-UniRule"/>
</dbReference>
<evidence type="ECO:0000256" key="7">
    <source>
        <dbReference type="ARBA" id="ARBA00022605"/>
    </source>
</evidence>
<keyword evidence="12 15" id="KW-0457">Lysine biosynthesis</keyword>
<dbReference type="Gene3D" id="3.30.360.10">
    <property type="entry name" value="Dihydrodipicolinate Reductase, domain 2"/>
    <property type="match status" value="1"/>
</dbReference>
<keyword evidence="7 15" id="KW-0028">Amino-acid biosynthesis</keyword>
<evidence type="ECO:0000256" key="5">
    <source>
        <dbReference type="ARBA" id="ARBA00011738"/>
    </source>
</evidence>
<dbReference type="AlphaFoldDB" id="A0A9D1R0C2"/>
<evidence type="ECO:0000256" key="4">
    <source>
        <dbReference type="ARBA" id="ARBA00010584"/>
    </source>
</evidence>
<dbReference type="PIRSF" id="PIRSF000148">
    <property type="entry name" value="ASA_dh"/>
    <property type="match status" value="1"/>
</dbReference>
<evidence type="ECO:0000256" key="11">
    <source>
        <dbReference type="ARBA" id="ARBA00023002"/>
    </source>
</evidence>
<evidence type="ECO:0000256" key="1">
    <source>
        <dbReference type="ARBA" id="ARBA00005021"/>
    </source>
</evidence>
<dbReference type="CDD" id="cd18131">
    <property type="entry name" value="ASADH_C_bac_euk_like"/>
    <property type="match status" value="1"/>
</dbReference>
<dbReference type="NCBIfam" id="TIGR01296">
    <property type="entry name" value="asd_B"/>
    <property type="match status" value="1"/>
</dbReference>
<comment type="caution">
    <text evidence="18">The sequence shown here is derived from an EMBL/GenBank/DDBJ whole genome shotgun (WGS) entry which is preliminary data.</text>
</comment>
<evidence type="ECO:0000313" key="19">
    <source>
        <dbReference type="Proteomes" id="UP000824264"/>
    </source>
</evidence>
<dbReference type="GO" id="GO:0009089">
    <property type="term" value="P:lysine biosynthetic process via diaminopimelate"/>
    <property type="evidence" value="ECO:0007669"/>
    <property type="project" value="UniProtKB-UniRule"/>
</dbReference>
<dbReference type="PANTHER" id="PTHR46278:SF2">
    <property type="entry name" value="ASPARTATE-SEMIALDEHYDE DEHYDROGENASE"/>
    <property type="match status" value="1"/>
</dbReference>
<evidence type="ECO:0000313" key="18">
    <source>
        <dbReference type="EMBL" id="HIW78594.1"/>
    </source>
</evidence>
<evidence type="ECO:0000256" key="3">
    <source>
        <dbReference type="ARBA" id="ARBA00005097"/>
    </source>
</evidence>
<dbReference type="Proteomes" id="UP000824264">
    <property type="component" value="Unassembled WGS sequence"/>
</dbReference>
<accession>A0A9D1R0C2</accession>
<dbReference type="InterPro" id="IPR005986">
    <property type="entry name" value="Asp_semialdehyde_DH_beta"/>
</dbReference>
<comment type="caution">
    <text evidence="15">Lacks conserved residue(s) required for the propagation of feature annotation.</text>
</comment>
<proteinExistence type="inferred from homology"/>
<feature type="binding site" evidence="15">
    <location>
        <begin position="14"/>
        <end position="17"/>
    </location>
    <ligand>
        <name>NADP(+)</name>
        <dbReference type="ChEBI" id="CHEBI:58349"/>
    </ligand>
</feature>
<dbReference type="EMBL" id="DXGI01000198">
    <property type="protein sequence ID" value="HIW78594.1"/>
    <property type="molecule type" value="Genomic_DNA"/>
</dbReference>
<organism evidence="18 19">
    <name type="scientific">Candidatus Bilophila faecipullorum</name>
    <dbReference type="NCBI Taxonomy" id="2838482"/>
    <lineage>
        <taxon>Bacteria</taxon>
        <taxon>Pseudomonadati</taxon>
        <taxon>Thermodesulfobacteriota</taxon>
        <taxon>Desulfovibrionia</taxon>
        <taxon>Desulfovibrionales</taxon>
        <taxon>Desulfovibrionaceae</taxon>
        <taxon>Bilophila</taxon>
    </lineage>
</organism>
<keyword evidence="11 15" id="KW-0560">Oxidoreductase</keyword>
<evidence type="ECO:0000256" key="9">
    <source>
        <dbReference type="ARBA" id="ARBA00022857"/>
    </source>
</evidence>
<feature type="active site" description="Acyl-thioester intermediate" evidence="15 16">
    <location>
        <position position="131"/>
    </location>
</feature>
<evidence type="ECO:0000256" key="12">
    <source>
        <dbReference type="ARBA" id="ARBA00023154"/>
    </source>
</evidence>
<dbReference type="Pfam" id="PF01118">
    <property type="entry name" value="Semialdhyde_dh"/>
    <property type="match status" value="1"/>
</dbReference>
<sequence>MSEKKLVVAVVGATGAVGREMLKTLESRNFPATEVIPFASARSAGTKVPFGGSELVVRELKEDVFDGIDIAIFSAGGSTSEKYAPHAAAAGCIVVDNSSAWRMDDRCPLVVPEVNPEALEAHNGIIANPNCSTIQMVVVLKPLHDVAGIRRVIVSTYQAVSGSGQKGINELESQVRQMFNLKDPEVNVYPHRIAFNCIPHIDVFLDNEYTKEEMKMVNETVKIMNDPNVKVTATCVRVPVFYGHSEAVNIETERKLTAKEARAILAQAPGVQVYDNPSEKMYPLAIDAAGEDDTYVGRIREDETIPNGLNMWVVADNIRKGAALNAVQIAEELVRRDLLGVKDRTVFITK</sequence>
<dbReference type="HAMAP" id="MF_02121">
    <property type="entry name" value="ASADH"/>
    <property type="match status" value="1"/>
</dbReference>
<keyword evidence="8 15" id="KW-0791">Threonine biosynthesis</keyword>
<dbReference type="GO" id="GO:0009088">
    <property type="term" value="P:threonine biosynthetic process"/>
    <property type="evidence" value="ECO:0007669"/>
    <property type="project" value="UniProtKB-UniRule"/>
</dbReference>
<feature type="binding site" evidence="15">
    <location>
        <position position="237"/>
    </location>
    <ligand>
        <name>substrate</name>
    </ligand>
</feature>
<comment type="subunit">
    <text evidence="5 15">Homodimer.</text>
</comment>
<dbReference type="Pfam" id="PF02774">
    <property type="entry name" value="Semialdhyde_dhC"/>
    <property type="match status" value="1"/>
</dbReference>
<gene>
    <name evidence="15" type="primary">asd</name>
    <name evidence="18" type="ORF">H9874_05535</name>
</gene>
<dbReference type="CDD" id="cd02316">
    <property type="entry name" value="VcASADH2_like_N"/>
    <property type="match status" value="1"/>
</dbReference>
<dbReference type="InterPro" id="IPR036291">
    <property type="entry name" value="NAD(P)-bd_dom_sf"/>
</dbReference>
<protein>
    <recommendedName>
        <fullName evidence="6 15">Aspartate-semialdehyde dehydrogenase</fullName>
        <shortName evidence="15">ASA dehydrogenase</shortName>
        <shortName evidence="15">ASADH</shortName>
        <ecNumber evidence="6 15">1.2.1.11</ecNumber>
    </recommendedName>
    <alternativeName>
        <fullName evidence="15">Aspartate-beta-semialdehyde dehydrogenase</fullName>
    </alternativeName>
</protein>